<proteinExistence type="inferred from homology"/>
<name>A0AAE0AAU8_9ROSI</name>
<reference evidence="3" key="1">
    <citation type="journal article" date="2023" name="Plant J.">
        <title>Genome sequences and population genomics provide insights into the demographic history, inbreeding, and mutation load of two 'living fossil' tree species of Dipteronia.</title>
        <authorList>
            <person name="Feng Y."/>
            <person name="Comes H.P."/>
            <person name="Chen J."/>
            <person name="Zhu S."/>
            <person name="Lu R."/>
            <person name="Zhang X."/>
            <person name="Li P."/>
            <person name="Qiu J."/>
            <person name="Olsen K.M."/>
            <person name="Qiu Y."/>
        </authorList>
    </citation>
    <scope>NUCLEOTIDE SEQUENCE</scope>
    <source>
        <strain evidence="3">NBL</strain>
    </source>
</reference>
<organism evidence="3 4">
    <name type="scientific">Dipteronia sinensis</name>
    <dbReference type="NCBI Taxonomy" id="43782"/>
    <lineage>
        <taxon>Eukaryota</taxon>
        <taxon>Viridiplantae</taxon>
        <taxon>Streptophyta</taxon>
        <taxon>Embryophyta</taxon>
        <taxon>Tracheophyta</taxon>
        <taxon>Spermatophyta</taxon>
        <taxon>Magnoliopsida</taxon>
        <taxon>eudicotyledons</taxon>
        <taxon>Gunneridae</taxon>
        <taxon>Pentapetalae</taxon>
        <taxon>rosids</taxon>
        <taxon>malvids</taxon>
        <taxon>Sapindales</taxon>
        <taxon>Sapindaceae</taxon>
        <taxon>Hippocastanoideae</taxon>
        <taxon>Acereae</taxon>
        <taxon>Dipteronia</taxon>
    </lineage>
</organism>
<dbReference type="PANTHER" id="PTHR31301:SF103">
    <property type="entry name" value="LOB DOMAIN-CONTAINING PROTEIN 5-RELATED"/>
    <property type="match status" value="1"/>
</dbReference>
<dbReference type="Proteomes" id="UP001281410">
    <property type="component" value="Unassembled WGS sequence"/>
</dbReference>
<evidence type="ECO:0000313" key="3">
    <source>
        <dbReference type="EMBL" id="KAK3210489.1"/>
    </source>
</evidence>
<accession>A0AAE0AAU8</accession>
<protein>
    <recommendedName>
        <fullName evidence="2">LOB domain-containing protein</fullName>
    </recommendedName>
</protein>
<dbReference type="InterPro" id="IPR004883">
    <property type="entry name" value="LOB"/>
</dbReference>
<dbReference type="PANTHER" id="PTHR31301">
    <property type="entry name" value="LOB DOMAIN-CONTAINING PROTEIN 4-RELATED"/>
    <property type="match status" value="1"/>
</dbReference>
<sequence>MNIKSCAVCRFKRKRCSETSIMAPYFPISRTAEYHKSQNVSGVTNIVKMLAAVSPHDRGATVESIIMDGTVSYKDPVLRTLEIVLDLRSQIHSLKNEIVTLRHKLAFLPEREKQPLEASVNIPQIVRV</sequence>
<dbReference type="PROSITE" id="PS50891">
    <property type="entry name" value="LOB"/>
    <property type="match status" value="1"/>
</dbReference>
<dbReference type="AlphaFoldDB" id="A0AAE0AAU8"/>
<dbReference type="EMBL" id="JANJYJ010000005">
    <property type="protein sequence ID" value="KAK3210489.1"/>
    <property type="molecule type" value="Genomic_DNA"/>
</dbReference>
<keyword evidence="4" id="KW-1185">Reference proteome</keyword>
<evidence type="ECO:0000313" key="4">
    <source>
        <dbReference type="Proteomes" id="UP001281410"/>
    </source>
</evidence>
<comment type="similarity">
    <text evidence="1">Belongs to the LOB domain-containing protein family.</text>
</comment>
<feature type="domain" description="LOB" evidence="2">
    <location>
        <begin position="4"/>
        <end position="105"/>
    </location>
</feature>
<dbReference type="Pfam" id="PF03195">
    <property type="entry name" value="LOB"/>
    <property type="match status" value="1"/>
</dbReference>
<gene>
    <name evidence="3" type="ORF">Dsin_015195</name>
</gene>
<evidence type="ECO:0000259" key="2">
    <source>
        <dbReference type="PROSITE" id="PS50891"/>
    </source>
</evidence>
<evidence type="ECO:0000256" key="1">
    <source>
        <dbReference type="ARBA" id="ARBA00005474"/>
    </source>
</evidence>
<comment type="caution">
    <text evidence="3">The sequence shown here is derived from an EMBL/GenBank/DDBJ whole genome shotgun (WGS) entry which is preliminary data.</text>
</comment>